<keyword evidence="2" id="KW-1185">Reference proteome</keyword>
<gene>
    <name evidence="1" type="ORF">FYJ39_12165</name>
</gene>
<dbReference type="Gene3D" id="3.30.1240.10">
    <property type="match status" value="1"/>
</dbReference>
<dbReference type="PANTHER" id="PTHR10000:SF8">
    <property type="entry name" value="HAD SUPERFAMILY HYDROLASE-LIKE, TYPE 3"/>
    <property type="match status" value="1"/>
</dbReference>
<dbReference type="GO" id="GO:0005829">
    <property type="term" value="C:cytosol"/>
    <property type="evidence" value="ECO:0007669"/>
    <property type="project" value="TreeGrafter"/>
</dbReference>
<dbReference type="InterPro" id="IPR006379">
    <property type="entry name" value="HAD-SF_hydro_IIB"/>
</dbReference>
<dbReference type="NCBIfam" id="TIGR00099">
    <property type="entry name" value="Cof-subfamily"/>
    <property type="match status" value="1"/>
</dbReference>
<dbReference type="NCBIfam" id="TIGR01484">
    <property type="entry name" value="HAD-SF-IIB"/>
    <property type="match status" value="1"/>
</dbReference>
<reference evidence="1 2" key="1">
    <citation type="submission" date="2019-08" db="EMBL/GenBank/DDBJ databases">
        <title>In-depth cultivation of the pig gut microbiome towards novel bacterial diversity and tailored functional studies.</title>
        <authorList>
            <person name="Wylensek D."/>
            <person name="Hitch T.C.A."/>
            <person name="Clavel T."/>
        </authorList>
    </citation>
    <scope>NUCLEOTIDE SEQUENCE [LARGE SCALE GENOMIC DNA]</scope>
    <source>
        <strain evidence="1 2">WCA-389-WT-23D1</strain>
    </source>
</reference>
<dbReference type="Pfam" id="PF08282">
    <property type="entry name" value="Hydrolase_3"/>
    <property type="match status" value="1"/>
</dbReference>
<dbReference type="SFLD" id="SFLDS00003">
    <property type="entry name" value="Haloacid_Dehalogenase"/>
    <property type="match status" value="1"/>
</dbReference>
<dbReference type="InterPro" id="IPR000150">
    <property type="entry name" value="Cof"/>
</dbReference>
<dbReference type="PANTHER" id="PTHR10000">
    <property type="entry name" value="PHOSPHOSERINE PHOSPHATASE"/>
    <property type="match status" value="1"/>
</dbReference>
<accession>A0A7X2NLW9</accession>
<dbReference type="PROSITE" id="PS01229">
    <property type="entry name" value="COF_2"/>
    <property type="match status" value="1"/>
</dbReference>
<dbReference type="SFLD" id="SFLDG01144">
    <property type="entry name" value="C2.B.4:_PGP_Like"/>
    <property type="match status" value="1"/>
</dbReference>
<dbReference type="EMBL" id="VUMD01000010">
    <property type="protein sequence ID" value="MSS37307.1"/>
    <property type="molecule type" value="Genomic_DNA"/>
</dbReference>
<name>A0A7X2NLW9_9CLOT</name>
<dbReference type="InterPro" id="IPR036412">
    <property type="entry name" value="HAD-like_sf"/>
</dbReference>
<evidence type="ECO:0000313" key="1">
    <source>
        <dbReference type="EMBL" id="MSS37307.1"/>
    </source>
</evidence>
<dbReference type="SFLD" id="SFLDG01140">
    <property type="entry name" value="C2.B:_Phosphomannomutase_and_P"/>
    <property type="match status" value="1"/>
</dbReference>
<dbReference type="SUPFAM" id="SSF56784">
    <property type="entry name" value="HAD-like"/>
    <property type="match status" value="1"/>
</dbReference>
<dbReference type="InterPro" id="IPR023214">
    <property type="entry name" value="HAD_sf"/>
</dbReference>
<evidence type="ECO:0000313" key="2">
    <source>
        <dbReference type="Proteomes" id="UP000429958"/>
    </source>
</evidence>
<dbReference type="CDD" id="cd07516">
    <property type="entry name" value="HAD_Pase"/>
    <property type="match status" value="1"/>
</dbReference>
<dbReference type="Proteomes" id="UP000429958">
    <property type="component" value="Unassembled WGS sequence"/>
</dbReference>
<protein>
    <submittedName>
        <fullName evidence="1">HAD family phosphatase</fullName>
    </submittedName>
</protein>
<dbReference type="GO" id="GO:0000287">
    <property type="term" value="F:magnesium ion binding"/>
    <property type="evidence" value="ECO:0007669"/>
    <property type="project" value="TreeGrafter"/>
</dbReference>
<sequence>MNYKIIVLDLDGTLTNRDKIITPRTRAALMKAQEAGKIVVLASGRPAAGVEPLAKELELSRFGSYILSYNGGMITNCRTGEIVFSVLLPVETNRKIIELSREHRVDILTYQGEEIITNNMECPYAVKESEINHLPLKQVEDMAEYVDFQVPKFLMMDDGDYLATVEPKVKAAMGRDFSVYRSEPYFLEILPKGIDKARSLERLLDRIGLTKEEMIACGDGYNDLTMISYAGLGVAMENAVLPVRKAAQYITASNNDDGVGLVVEKFMLS</sequence>
<dbReference type="AlphaFoldDB" id="A0A7X2NLW9"/>
<organism evidence="1 2">
    <name type="scientific">Clostridium porci</name>
    <dbReference type="NCBI Taxonomy" id="2605778"/>
    <lineage>
        <taxon>Bacteria</taxon>
        <taxon>Bacillati</taxon>
        <taxon>Bacillota</taxon>
        <taxon>Clostridia</taxon>
        <taxon>Eubacteriales</taxon>
        <taxon>Clostridiaceae</taxon>
        <taxon>Clostridium</taxon>
    </lineage>
</organism>
<comment type="caution">
    <text evidence="1">The sequence shown here is derived from an EMBL/GenBank/DDBJ whole genome shotgun (WGS) entry which is preliminary data.</text>
</comment>
<dbReference type="GO" id="GO:0016791">
    <property type="term" value="F:phosphatase activity"/>
    <property type="evidence" value="ECO:0007669"/>
    <property type="project" value="TreeGrafter"/>
</dbReference>
<proteinExistence type="predicted"/>
<dbReference type="RefSeq" id="WP_154472740.1">
    <property type="nucleotide sequence ID" value="NZ_DBEWUL010000125.1"/>
</dbReference>
<dbReference type="Gene3D" id="3.40.50.1000">
    <property type="entry name" value="HAD superfamily/HAD-like"/>
    <property type="match status" value="1"/>
</dbReference>